<reference evidence="1" key="2">
    <citation type="journal article" date="2015" name="Fish Shellfish Immunol.">
        <title>Early steps in the European eel (Anguilla anguilla)-Vibrio vulnificus interaction in the gills: Role of the RtxA13 toxin.</title>
        <authorList>
            <person name="Callol A."/>
            <person name="Pajuelo D."/>
            <person name="Ebbesson L."/>
            <person name="Teles M."/>
            <person name="MacKenzie S."/>
            <person name="Amaro C."/>
        </authorList>
    </citation>
    <scope>NUCLEOTIDE SEQUENCE</scope>
</reference>
<reference evidence="1" key="1">
    <citation type="submission" date="2014-11" db="EMBL/GenBank/DDBJ databases">
        <authorList>
            <person name="Amaro Gonzalez C."/>
        </authorList>
    </citation>
    <scope>NUCLEOTIDE SEQUENCE</scope>
</reference>
<organism evidence="1">
    <name type="scientific">Anguilla anguilla</name>
    <name type="common">European freshwater eel</name>
    <name type="synonym">Muraena anguilla</name>
    <dbReference type="NCBI Taxonomy" id="7936"/>
    <lineage>
        <taxon>Eukaryota</taxon>
        <taxon>Metazoa</taxon>
        <taxon>Chordata</taxon>
        <taxon>Craniata</taxon>
        <taxon>Vertebrata</taxon>
        <taxon>Euteleostomi</taxon>
        <taxon>Actinopterygii</taxon>
        <taxon>Neopterygii</taxon>
        <taxon>Teleostei</taxon>
        <taxon>Anguilliformes</taxon>
        <taxon>Anguillidae</taxon>
        <taxon>Anguilla</taxon>
    </lineage>
</organism>
<evidence type="ECO:0000313" key="1">
    <source>
        <dbReference type="EMBL" id="JAI02294.1"/>
    </source>
</evidence>
<evidence type="ECO:0008006" key="2">
    <source>
        <dbReference type="Google" id="ProtNLM"/>
    </source>
</evidence>
<dbReference type="EMBL" id="GBXM01006284">
    <property type="protein sequence ID" value="JAI02294.1"/>
    <property type="molecule type" value="Transcribed_RNA"/>
</dbReference>
<name>A0A0E9XKT0_ANGAN</name>
<proteinExistence type="predicted"/>
<sequence length="66" mass="7267">MTRRKDLSDSEREFIIGEQMAGASVRKTSQLASVSVGTVTKVTSAFRSMEKTSVNRVGNCDRELTL</sequence>
<dbReference type="AlphaFoldDB" id="A0A0E9XKT0"/>
<protein>
    <recommendedName>
        <fullName evidence="2">HTH psq-type domain-containing protein</fullName>
    </recommendedName>
</protein>
<accession>A0A0E9XKT0</accession>